<evidence type="ECO:0000256" key="2">
    <source>
        <dbReference type="SAM" id="Phobius"/>
    </source>
</evidence>
<keyword evidence="4" id="KW-1185">Reference proteome</keyword>
<dbReference type="RefSeq" id="XP_013385856.1">
    <property type="nucleotide sequence ID" value="XM_013530402.2"/>
</dbReference>
<feature type="transmembrane region" description="Helical" evidence="2">
    <location>
        <begin position="55"/>
        <end position="73"/>
    </location>
</feature>
<proteinExistence type="predicted"/>
<evidence type="ECO:0000256" key="3">
    <source>
        <dbReference type="SAM" id="SignalP"/>
    </source>
</evidence>
<feature type="transmembrane region" description="Helical" evidence="2">
    <location>
        <begin position="30"/>
        <end position="48"/>
    </location>
</feature>
<keyword evidence="2" id="KW-0472">Membrane</keyword>
<dbReference type="PANTHER" id="PTHR20765:SF1">
    <property type="entry name" value="EQUILIBRATIVE NUCLEOBASE TRANSPORTER 1"/>
    <property type="match status" value="1"/>
</dbReference>
<dbReference type="AlphaFoldDB" id="A0A1S3HK72"/>
<evidence type="ECO:0000313" key="5">
    <source>
        <dbReference type="RefSeq" id="XP_013385856.1"/>
    </source>
</evidence>
<dbReference type="PANTHER" id="PTHR20765">
    <property type="entry name" value="SOLUTE CARRIER FAMILY 43 MEMBER 3-RELATED"/>
    <property type="match status" value="1"/>
</dbReference>
<feature type="transmembrane region" description="Helical" evidence="2">
    <location>
        <begin position="382"/>
        <end position="400"/>
    </location>
</feature>
<dbReference type="Gene3D" id="1.20.1250.20">
    <property type="entry name" value="MFS general substrate transporter like domains"/>
    <property type="match status" value="2"/>
</dbReference>
<feature type="transmembrane region" description="Helical" evidence="2">
    <location>
        <begin position="412"/>
        <end position="434"/>
    </location>
</feature>
<feature type="transmembrane region" description="Helical" evidence="2">
    <location>
        <begin position="85"/>
        <end position="107"/>
    </location>
</feature>
<dbReference type="GeneID" id="106155517"/>
<feature type="transmembrane region" description="Helical" evidence="2">
    <location>
        <begin position="119"/>
        <end position="139"/>
    </location>
</feature>
<evidence type="ECO:0000256" key="1">
    <source>
        <dbReference type="SAM" id="MobiDB-lite"/>
    </source>
</evidence>
<dbReference type="Proteomes" id="UP000085678">
    <property type="component" value="Unplaced"/>
</dbReference>
<feature type="region of interest" description="Disordered" evidence="1">
    <location>
        <begin position="165"/>
        <end position="190"/>
    </location>
</feature>
<organism evidence="4 5">
    <name type="scientific">Lingula anatina</name>
    <name type="common">Brachiopod</name>
    <name type="synonym">Lingula unguis</name>
    <dbReference type="NCBI Taxonomy" id="7574"/>
    <lineage>
        <taxon>Eukaryota</taxon>
        <taxon>Metazoa</taxon>
        <taxon>Spiralia</taxon>
        <taxon>Lophotrochozoa</taxon>
        <taxon>Brachiopoda</taxon>
        <taxon>Linguliformea</taxon>
        <taxon>Lingulata</taxon>
        <taxon>Lingulida</taxon>
        <taxon>Linguloidea</taxon>
        <taxon>Lingulidae</taxon>
        <taxon>Lingula</taxon>
    </lineage>
</organism>
<evidence type="ECO:0000313" key="4">
    <source>
        <dbReference type="Proteomes" id="UP000085678"/>
    </source>
</evidence>
<feature type="transmembrane region" description="Helical" evidence="2">
    <location>
        <begin position="350"/>
        <end position="370"/>
    </location>
</feature>
<keyword evidence="2" id="KW-0812">Transmembrane</keyword>
<dbReference type="OrthoDB" id="330047at2759"/>
<keyword evidence="3" id="KW-0732">Signal</keyword>
<feature type="transmembrane region" description="Helical" evidence="2">
    <location>
        <begin position="321"/>
        <end position="344"/>
    </location>
</feature>
<keyword evidence="2" id="KW-1133">Transmembrane helix</keyword>
<gene>
    <name evidence="5" type="primary">LOC106155517</name>
</gene>
<name>A0A1S3HK72_LINAN</name>
<protein>
    <submittedName>
        <fullName evidence="5">Large neutral amino acids transporter small subunit 3-like isoform X2</fullName>
    </submittedName>
</protein>
<reference evidence="5" key="1">
    <citation type="submission" date="2025-08" db="UniProtKB">
        <authorList>
            <consortium name="RefSeq"/>
        </authorList>
    </citation>
    <scope>IDENTIFICATION</scope>
    <source>
        <tissue evidence="5">Gonads</tissue>
    </source>
</reference>
<dbReference type="InterPro" id="IPR036259">
    <property type="entry name" value="MFS_trans_sf"/>
</dbReference>
<feature type="signal peptide" evidence="3">
    <location>
        <begin position="1"/>
        <end position="20"/>
    </location>
</feature>
<feature type="compositionally biased region" description="Polar residues" evidence="1">
    <location>
        <begin position="169"/>
        <end position="178"/>
    </location>
</feature>
<sequence length="447" mass="49337">MLNLVYTVAIICLASLPVLGYIYDHCGTVCVRILSVCLCAGGFFLMALAERGREWLLFPGAVFHLVGGIQLAVTDVQVAVLFPKLKATLICLISGAIDVSGFAPILLKLTYQAGASYKTFMFTFAGVILFLSSVNTFTLPPRQDDDGNNIDIACCFKIRKRQRSKTESSKPNTSTCTNADHVPTANERQSGHQVLEQGLSNAAYMPDDVSTEPKCGVPSIGSATPELASKEKADGDVTREKADDIICQGTSCQHENNTNHTEMRVDGIGQISCRIENSPVSTYTDVYSWFQVGSLIWALLNGLMLDKLVSRATADDKERCFVVPFFITVLAGLIASIACIIPIIEMQFVAILFHSMLKTGSYASHLAYIASTFPKEHFGKTYGIQIGIGFLFTFIEYPIFAWYKYSLESDPFWLGLLFLGICLTASCLPFYLLWRRCRYTRSNSYTL</sequence>
<feature type="region of interest" description="Disordered" evidence="1">
    <location>
        <begin position="214"/>
        <end position="235"/>
    </location>
</feature>
<feature type="chain" id="PRO_5010219053" evidence="3">
    <location>
        <begin position="21"/>
        <end position="447"/>
    </location>
</feature>
<accession>A0A1S3HK72</accession>
<dbReference type="InterPro" id="IPR027197">
    <property type="entry name" value="SLC43A3"/>
</dbReference>
<dbReference type="SUPFAM" id="SSF103473">
    <property type="entry name" value="MFS general substrate transporter"/>
    <property type="match status" value="2"/>
</dbReference>